<feature type="compositionally biased region" description="Acidic residues" evidence="5">
    <location>
        <begin position="85"/>
        <end position="95"/>
    </location>
</feature>
<sequence length="240" mass="27612">MSDWEDDEIDVKVEVAIPKKNKWDDEDVEEDVKESWEDSDEEETKEKKPAPVLKKKVPLKQKIAEKLAADEQRKKELEAKKLAGEDEEEETEEDAYERKERMRRLELEADMMNATDLFSGVTVVDMKDKPLEEWRPTNRVEMDAYRKRLVEVITFASKSINYGWFIDELLRDIAVPLKDTEVKKVAASLTAIANEKQRVSKEALKKGKGKGRPQLAAAGKNSAADDSYADNGYDDYDDFM</sequence>
<feature type="region of interest" description="Disordered" evidence="5">
    <location>
        <begin position="201"/>
        <end position="240"/>
    </location>
</feature>
<dbReference type="GO" id="GO:0033290">
    <property type="term" value="C:eukaryotic 48S preinitiation complex"/>
    <property type="evidence" value="ECO:0007669"/>
    <property type="project" value="UniProtKB-UniRule"/>
</dbReference>
<protein>
    <recommendedName>
        <fullName evidence="4">Eukaryotic translation initiation factor 3 subunit J</fullName>
        <shortName evidence="4">eIF3j</shortName>
    </recommendedName>
    <alternativeName>
        <fullName evidence="4">Eukaryotic translation initiation factor 3 30 kDa subunit homolog</fullName>
        <shortName evidence="4">eIF-3 30 kDa subunit homolog</shortName>
    </alternativeName>
</protein>
<dbReference type="EMBL" id="JAEPRD010000137">
    <property type="protein sequence ID" value="KAG2196910.1"/>
    <property type="molecule type" value="Genomic_DNA"/>
</dbReference>
<dbReference type="Proteomes" id="UP000603453">
    <property type="component" value="Unassembled WGS sequence"/>
</dbReference>
<dbReference type="PANTHER" id="PTHR21681:SF0">
    <property type="entry name" value="EUKARYOTIC TRANSLATION INITIATION FACTOR 3 SUBUNIT J"/>
    <property type="match status" value="1"/>
</dbReference>
<dbReference type="GO" id="GO:0001732">
    <property type="term" value="P:formation of cytoplasmic translation initiation complex"/>
    <property type="evidence" value="ECO:0007669"/>
    <property type="project" value="UniProtKB-UniRule"/>
</dbReference>
<comment type="subunit">
    <text evidence="4">Component of the eukaryotic translation initiation factor 3 (eIF-3) complex.</text>
</comment>
<accession>A0A8H7UV80</accession>
<comment type="subcellular location">
    <subcellularLocation>
        <location evidence="4">Cytoplasm</location>
    </subcellularLocation>
</comment>
<dbReference type="GO" id="GO:0016282">
    <property type="term" value="C:eukaryotic 43S preinitiation complex"/>
    <property type="evidence" value="ECO:0007669"/>
    <property type="project" value="UniProtKB-UniRule"/>
</dbReference>
<dbReference type="AlphaFoldDB" id="A0A8H7UV80"/>
<evidence type="ECO:0000313" key="7">
    <source>
        <dbReference type="Proteomes" id="UP000603453"/>
    </source>
</evidence>
<feature type="region of interest" description="Disordered" evidence="5">
    <location>
        <begin position="20"/>
        <end position="55"/>
    </location>
</feature>
<proteinExistence type="inferred from homology"/>
<gene>
    <name evidence="4" type="primary">HCR1</name>
    <name evidence="6" type="ORF">INT47_005134</name>
</gene>
<evidence type="ECO:0000256" key="2">
    <source>
        <dbReference type="ARBA" id="ARBA00022540"/>
    </source>
</evidence>
<evidence type="ECO:0000256" key="1">
    <source>
        <dbReference type="ARBA" id="ARBA00022490"/>
    </source>
</evidence>
<dbReference type="GO" id="GO:0003743">
    <property type="term" value="F:translation initiation factor activity"/>
    <property type="evidence" value="ECO:0007669"/>
    <property type="project" value="UniProtKB-UniRule"/>
</dbReference>
<keyword evidence="7" id="KW-1185">Reference proteome</keyword>
<dbReference type="Pfam" id="PF08597">
    <property type="entry name" value="eIF3_subunit"/>
    <property type="match status" value="1"/>
</dbReference>
<evidence type="ECO:0000313" key="6">
    <source>
        <dbReference type="EMBL" id="KAG2196910.1"/>
    </source>
</evidence>
<keyword evidence="3 4" id="KW-0648">Protein biosynthesis</keyword>
<comment type="caution">
    <text evidence="6">The sequence shown here is derived from an EMBL/GenBank/DDBJ whole genome shotgun (WGS) entry which is preliminary data.</text>
</comment>
<dbReference type="PANTHER" id="PTHR21681">
    <property type="entry name" value="EUKARYOTIC TRANSLATION INITIATION FACTOR 3 SUBUNIT J"/>
    <property type="match status" value="1"/>
</dbReference>
<name>A0A8H7UV80_9FUNG</name>
<comment type="function">
    <text evidence="4">Component of the eukaryotic translation initiation factor 3 (eIF-3) complex, which is involved in protein synthesis of a specialized repertoire of mRNAs and, together with other initiation factors, stimulates binding of mRNA and methionyl-tRNAi to the 40S ribosome. The eIF-3 complex specifically targets and initiates translation of a subset of mRNAs involved in cell proliferation.</text>
</comment>
<feature type="compositionally biased region" description="Acidic residues" evidence="5">
    <location>
        <begin position="24"/>
        <end position="43"/>
    </location>
</feature>
<feature type="region of interest" description="Disordered" evidence="5">
    <location>
        <begin position="77"/>
        <end position="98"/>
    </location>
</feature>
<dbReference type="HAMAP" id="MF_03009">
    <property type="entry name" value="eIF3j"/>
    <property type="match status" value="1"/>
</dbReference>
<comment type="similarity">
    <text evidence="4">Belongs to the eIF-3 subunit J family.</text>
</comment>
<evidence type="ECO:0000256" key="5">
    <source>
        <dbReference type="SAM" id="MobiDB-lite"/>
    </source>
</evidence>
<evidence type="ECO:0000256" key="3">
    <source>
        <dbReference type="ARBA" id="ARBA00022917"/>
    </source>
</evidence>
<dbReference type="OrthoDB" id="20381at2759"/>
<dbReference type="GO" id="GO:0005852">
    <property type="term" value="C:eukaryotic translation initiation factor 3 complex"/>
    <property type="evidence" value="ECO:0007669"/>
    <property type="project" value="UniProtKB-UniRule"/>
</dbReference>
<dbReference type="Gene3D" id="1.10.246.60">
    <property type="entry name" value="Eukaryotic translation initiation factor 3 like domains"/>
    <property type="match status" value="1"/>
</dbReference>
<reference evidence="6" key="1">
    <citation type="submission" date="2020-12" db="EMBL/GenBank/DDBJ databases">
        <title>Metabolic potential, ecology and presence of endohyphal bacteria is reflected in genomic diversity of Mucoromycotina.</title>
        <authorList>
            <person name="Muszewska A."/>
            <person name="Okrasinska A."/>
            <person name="Steczkiewicz K."/>
            <person name="Drgas O."/>
            <person name="Orlowska M."/>
            <person name="Perlinska-Lenart U."/>
            <person name="Aleksandrzak-Piekarczyk T."/>
            <person name="Szatraj K."/>
            <person name="Zielenkiewicz U."/>
            <person name="Pilsyk S."/>
            <person name="Malc E."/>
            <person name="Mieczkowski P."/>
            <person name="Kruszewska J.S."/>
            <person name="Biernat P."/>
            <person name="Pawlowska J."/>
        </authorList>
    </citation>
    <scope>NUCLEOTIDE SEQUENCE</scope>
    <source>
        <strain evidence="6">WA0000017839</strain>
    </source>
</reference>
<evidence type="ECO:0000256" key="4">
    <source>
        <dbReference type="HAMAP-Rule" id="MF_03009"/>
    </source>
</evidence>
<dbReference type="InterPro" id="IPR023194">
    <property type="entry name" value="eIF3-like_dom_sf"/>
</dbReference>
<organism evidence="6 7">
    <name type="scientific">Mucor saturninus</name>
    <dbReference type="NCBI Taxonomy" id="64648"/>
    <lineage>
        <taxon>Eukaryota</taxon>
        <taxon>Fungi</taxon>
        <taxon>Fungi incertae sedis</taxon>
        <taxon>Mucoromycota</taxon>
        <taxon>Mucoromycotina</taxon>
        <taxon>Mucoromycetes</taxon>
        <taxon>Mucorales</taxon>
        <taxon>Mucorineae</taxon>
        <taxon>Mucoraceae</taxon>
        <taxon>Mucor</taxon>
    </lineage>
</organism>
<keyword evidence="2 4" id="KW-0396">Initiation factor</keyword>
<keyword evidence="1 4" id="KW-0963">Cytoplasm</keyword>
<dbReference type="InterPro" id="IPR013906">
    <property type="entry name" value="eIF3j"/>
</dbReference>